<evidence type="ECO:0000256" key="3">
    <source>
        <dbReference type="PROSITE-ProRule" id="PRU00023"/>
    </source>
</evidence>
<sequence>MDVQIPTIQIARNLLEYATRGNLKKVEEESRREDVDPNITDAEGNTPLILASQAGYTHVVEMLLEKFPTINIDQTNFLGQTALIKSAIQGRVSCARLLLRAGADPNKRDNCRGFCALQWAEYVGRTECRHMIAHYMLQPATPIKRKKKTSVVRKNDLHKVTAVATVPLLGDSVETVIPRPRLGSAPIPRLEITVAPDMIRKHSYGAHRRPKSSMC</sequence>
<comment type="caution">
    <text evidence="4">The sequence shown here is derived from an EMBL/GenBank/DDBJ whole genome shotgun (WGS) entry which is preliminary data.</text>
</comment>
<gene>
    <name evidence="4" type="ORF">CAUJ_LOCUS12954</name>
</gene>
<dbReference type="SMART" id="SM00248">
    <property type="entry name" value="ANK"/>
    <property type="match status" value="2"/>
</dbReference>
<dbReference type="Proteomes" id="UP000835052">
    <property type="component" value="Unassembled WGS sequence"/>
</dbReference>
<protein>
    <submittedName>
        <fullName evidence="4">Uncharacterized protein</fullName>
    </submittedName>
</protein>
<keyword evidence="2 3" id="KW-0040">ANK repeat</keyword>
<keyword evidence="5" id="KW-1185">Reference proteome</keyword>
<dbReference type="PROSITE" id="PS50088">
    <property type="entry name" value="ANK_REPEAT"/>
    <property type="match status" value="2"/>
</dbReference>
<dbReference type="Pfam" id="PF12796">
    <property type="entry name" value="Ank_2"/>
    <property type="match status" value="1"/>
</dbReference>
<feature type="repeat" description="ANK" evidence="3">
    <location>
        <begin position="43"/>
        <end position="75"/>
    </location>
</feature>
<keyword evidence="1" id="KW-0677">Repeat</keyword>
<dbReference type="AlphaFoldDB" id="A0A8S1HP90"/>
<proteinExistence type="predicted"/>
<evidence type="ECO:0000256" key="1">
    <source>
        <dbReference type="ARBA" id="ARBA00022737"/>
    </source>
</evidence>
<evidence type="ECO:0000313" key="4">
    <source>
        <dbReference type="EMBL" id="CAD6197044.1"/>
    </source>
</evidence>
<dbReference type="InterPro" id="IPR002110">
    <property type="entry name" value="Ankyrin_rpt"/>
</dbReference>
<dbReference type="PROSITE" id="PS50297">
    <property type="entry name" value="ANK_REP_REGION"/>
    <property type="match status" value="2"/>
</dbReference>
<dbReference type="PRINTS" id="PR01415">
    <property type="entry name" value="ANKYRIN"/>
</dbReference>
<organism evidence="4 5">
    <name type="scientific">Caenorhabditis auriculariae</name>
    <dbReference type="NCBI Taxonomy" id="2777116"/>
    <lineage>
        <taxon>Eukaryota</taxon>
        <taxon>Metazoa</taxon>
        <taxon>Ecdysozoa</taxon>
        <taxon>Nematoda</taxon>
        <taxon>Chromadorea</taxon>
        <taxon>Rhabditida</taxon>
        <taxon>Rhabditina</taxon>
        <taxon>Rhabditomorpha</taxon>
        <taxon>Rhabditoidea</taxon>
        <taxon>Rhabditidae</taxon>
        <taxon>Peloderinae</taxon>
        <taxon>Caenorhabditis</taxon>
    </lineage>
</organism>
<dbReference type="Gene3D" id="1.25.40.20">
    <property type="entry name" value="Ankyrin repeat-containing domain"/>
    <property type="match status" value="1"/>
</dbReference>
<dbReference type="PANTHER" id="PTHR24173:SF40">
    <property type="entry name" value="AGAP006757-PA"/>
    <property type="match status" value="1"/>
</dbReference>
<name>A0A8S1HP90_9PELO</name>
<dbReference type="OrthoDB" id="10057496at2759"/>
<evidence type="ECO:0000256" key="2">
    <source>
        <dbReference type="ARBA" id="ARBA00023043"/>
    </source>
</evidence>
<dbReference type="SUPFAM" id="SSF48403">
    <property type="entry name" value="Ankyrin repeat"/>
    <property type="match status" value="1"/>
</dbReference>
<feature type="repeat" description="ANK" evidence="3">
    <location>
        <begin position="78"/>
        <end position="110"/>
    </location>
</feature>
<reference evidence="4" key="1">
    <citation type="submission" date="2020-10" db="EMBL/GenBank/DDBJ databases">
        <authorList>
            <person name="Kikuchi T."/>
        </authorList>
    </citation>
    <scope>NUCLEOTIDE SEQUENCE</scope>
    <source>
        <strain evidence="4">NKZ352</strain>
    </source>
</reference>
<evidence type="ECO:0000313" key="5">
    <source>
        <dbReference type="Proteomes" id="UP000835052"/>
    </source>
</evidence>
<dbReference type="EMBL" id="CAJGYM010000084">
    <property type="protein sequence ID" value="CAD6197044.1"/>
    <property type="molecule type" value="Genomic_DNA"/>
</dbReference>
<dbReference type="PANTHER" id="PTHR24173">
    <property type="entry name" value="ANKYRIN REPEAT CONTAINING"/>
    <property type="match status" value="1"/>
</dbReference>
<dbReference type="InterPro" id="IPR036770">
    <property type="entry name" value="Ankyrin_rpt-contain_sf"/>
</dbReference>
<accession>A0A8S1HP90</accession>